<gene>
    <name evidence="2" type="ORF">SCP_0504130</name>
</gene>
<dbReference type="OrthoDB" id="2799963at2759"/>
<dbReference type="Proteomes" id="UP000287166">
    <property type="component" value="Unassembled WGS sequence"/>
</dbReference>
<proteinExistence type="predicted"/>
<evidence type="ECO:0000256" key="1">
    <source>
        <dbReference type="SAM" id="MobiDB-lite"/>
    </source>
</evidence>
<organism evidence="2 3">
    <name type="scientific">Sparassis crispa</name>
    <dbReference type="NCBI Taxonomy" id="139825"/>
    <lineage>
        <taxon>Eukaryota</taxon>
        <taxon>Fungi</taxon>
        <taxon>Dikarya</taxon>
        <taxon>Basidiomycota</taxon>
        <taxon>Agaricomycotina</taxon>
        <taxon>Agaricomycetes</taxon>
        <taxon>Polyporales</taxon>
        <taxon>Sparassidaceae</taxon>
        <taxon>Sparassis</taxon>
    </lineage>
</organism>
<accession>A0A401GMD4</accession>
<name>A0A401GMD4_9APHY</name>
<dbReference type="EMBL" id="BFAD01000005">
    <property type="protein sequence ID" value="GBE83365.1"/>
    <property type="molecule type" value="Genomic_DNA"/>
</dbReference>
<sequence>MSSHGGWRQTAHGGDAAQGGRGRTDSAEAPRNSSPLGFVATTGLAIVDVPASPPSSASVSSLAESDPEDAAARALLPQPLPVQHGVPLFVRERIGGAMAMTESRDPRLIQMSMGFPISVHPIRIPNTRGMWSSASSTSVVDVNFVRLAGILHRMLPLRLVDDVQLSGVFGGNMKVYGRVDVSFDAYGFEFNVPCWVTDLGFPVEILLGSDWMVNNGVESTWSGGGPIITGANAKRVRNIQDVYITE</sequence>
<protein>
    <submittedName>
        <fullName evidence="2">Uncharacterized protein</fullName>
    </submittedName>
</protein>
<dbReference type="RefSeq" id="XP_027614278.1">
    <property type="nucleotide sequence ID" value="XM_027758477.1"/>
</dbReference>
<comment type="caution">
    <text evidence="2">The sequence shown here is derived from an EMBL/GenBank/DDBJ whole genome shotgun (WGS) entry which is preliminary data.</text>
</comment>
<evidence type="ECO:0000313" key="3">
    <source>
        <dbReference type="Proteomes" id="UP000287166"/>
    </source>
</evidence>
<feature type="region of interest" description="Disordered" evidence="1">
    <location>
        <begin position="1"/>
        <end position="35"/>
    </location>
</feature>
<reference evidence="2 3" key="1">
    <citation type="journal article" date="2018" name="Sci. Rep.">
        <title>Genome sequence of the cauliflower mushroom Sparassis crispa (Hanabiratake) and its association with beneficial usage.</title>
        <authorList>
            <person name="Kiyama R."/>
            <person name="Furutani Y."/>
            <person name="Kawaguchi K."/>
            <person name="Nakanishi T."/>
        </authorList>
    </citation>
    <scope>NUCLEOTIDE SEQUENCE [LARGE SCALE GENOMIC DNA]</scope>
</reference>
<dbReference type="InParanoid" id="A0A401GMD4"/>
<dbReference type="AlphaFoldDB" id="A0A401GMD4"/>
<keyword evidence="3" id="KW-1185">Reference proteome</keyword>
<dbReference type="GeneID" id="38780282"/>
<evidence type="ECO:0000313" key="2">
    <source>
        <dbReference type="EMBL" id="GBE83365.1"/>
    </source>
</evidence>